<keyword evidence="2" id="KW-1185">Reference proteome</keyword>
<gene>
    <name evidence="1" type="ORF">ATANTOWER_014675</name>
</gene>
<comment type="caution">
    <text evidence="1">The sequence shown here is derived from an EMBL/GenBank/DDBJ whole genome shotgun (WGS) entry which is preliminary data.</text>
</comment>
<accession>A0ABU7C1N6</accession>
<dbReference type="Proteomes" id="UP001345963">
    <property type="component" value="Unassembled WGS sequence"/>
</dbReference>
<reference evidence="1 2" key="1">
    <citation type="submission" date="2021-07" db="EMBL/GenBank/DDBJ databases">
        <authorList>
            <person name="Palmer J.M."/>
        </authorList>
    </citation>
    <scope>NUCLEOTIDE SEQUENCE [LARGE SCALE GENOMIC DNA]</scope>
    <source>
        <strain evidence="1 2">AT_MEX2019</strain>
        <tissue evidence="1">Muscle</tissue>
    </source>
</reference>
<evidence type="ECO:0000313" key="2">
    <source>
        <dbReference type="Proteomes" id="UP001345963"/>
    </source>
</evidence>
<protein>
    <submittedName>
        <fullName evidence="1">Uncharacterized protein</fullName>
    </submittedName>
</protein>
<name>A0ABU7C1N6_9TELE</name>
<sequence>MSLGWPGNTLGSPWWSWGGVWGEGHLGVSAESAAPATGSRINGRQRVRVDLSRQQLWTQSFLVDKPPGGEGVGPEETAWNYKGKFCKDT</sequence>
<evidence type="ECO:0000313" key="1">
    <source>
        <dbReference type="EMBL" id="MED6255764.1"/>
    </source>
</evidence>
<dbReference type="EMBL" id="JAHUTI010071893">
    <property type="protein sequence ID" value="MED6255764.1"/>
    <property type="molecule type" value="Genomic_DNA"/>
</dbReference>
<proteinExistence type="predicted"/>
<organism evidence="1 2">
    <name type="scientific">Ataeniobius toweri</name>
    <dbReference type="NCBI Taxonomy" id="208326"/>
    <lineage>
        <taxon>Eukaryota</taxon>
        <taxon>Metazoa</taxon>
        <taxon>Chordata</taxon>
        <taxon>Craniata</taxon>
        <taxon>Vertebrata</taxon>
        <taxon>Euteleostomi</taxon>
        <taxon>Actinopterygii</taxon>
        <taxon>Neopterygii</taxon>
        <taxon>Teleostei</taxon>
        <taxon>Neoteleostei</taxon>
        <taxon>Acanthomorphata</taxon>
        <taxon>Ovalentaria</taxon>
        <taxon>Atherinomorphae</taxon>
        <taxon>Cyprinodontiformes</taxon>
        <taxon>Goodeidae</taxon>
        <taxon>Ataeniobius</taxon>
    </lineage>
</organism>